<reference evidence="3" key="1">
    <citation type="journal article" date="2019" name="Int. J. Syst. Evol. Microbiol.">
        <title>The Global Catalogue of Microorganisms (GCM) 10K type strain sequencing project: providing services to taxonomists for standard genome sequencing and annotation.</title>
        <authorList>
            <consortium name="The Broad Institute Genomics Platform"/>
            <consortium name="The Broad Institute Genome Sequencing Center for Infectious Disease"/>
            <person name="Wu L."/>
            <person name="Ma J."/>
        </authorList>
    </citation>
    <scope>NUCLEOTIDE SEQUENCE [LARGE SCALE GENOMIC DNA]</scope>
    <source>
        <strain evidence="3">JCM 3369</strain>
    </source>
</reference>
<sequence length="263" mass="27480">MRLTVIGCSGSMSGPSSPSSCYLVQAEGPGESGPRTWNVLLDLGSGAFGALLGHLDPAELDMVVLSHLHADHIVDMTGLQVYRRYHPAGALRPVRVLGPDDTARRIRAVSGDEDDEDLSAEFAIETFAPGTVVEVGPLRIEPFEVEHPLPAYGVRVTGPREDGTGEGVLAYTGDTDLCEGLGPLARGADLLLAEAAFQEGRDAVRGVHLTGRRAGQVAAAGEVAGLVLTHQPPWNDPAVAAREAAEVFDGPIELAAPGAVWAI</sequence>
<dbReference type="InterPro" id="IPR001279">
    <property type="entry name" value="Metallo-B-lactamas"/>
</dbReference>
<gene>
    <name evidence="2" type="ORF">ACFO3F_14905</name>
</gene>
<accession>A0ABV9DCS9</accession>
<dbReference type="PANTHER" id="PTHR46018:SF4">
    <property type="entry name" value="METALLO-HYDROLASE YHFI-RELATED"/>
    <property type="match status" value="1"/>
</dbReference>
<dbReference type="Pfam" id="PF12706">
    <property type="entry name" value="Lactamase_B_2"/>
    <property type="match status" value="1"/>
</dbReference>
<evidence type="ECO:0000313" key="2">
    <source>
        <dbReference type="EMBL" id="MFC4556537.1"/>
    </source>
</evidence>
<comment type="caution">
    <text evidence="2">The sequence shown here is derived from an EMBL/GenBank/DDBJ whole genome shotgun (WGS) entry which is preliminary data.</text>
</comment>
<dbReference type="InterPro" id="IPR036866">
    <property type="entry name" value="RibonucZ/Hydroxyglut_hydro"/>
</dbReference>
<dbReference type="Proteomes" id="UP001595955">
    <property type="component" value="Unassembled WGS sequence"/>
</dbReference>
<evidence type="ECO:0000313" key="3">
    <source>
        <dbReference type="Proteomes" id="UP001595955"/>
    </source>
</evidence>
<organism evidence="2 3">
    <name type="scientific">Georgenia faecalis</name>
    <dbReference type="NCBI Taxonomy" id="2483799"/>
    <lineage>
        <taxon>Bacteria</taxon>
        <taxon>Bacillati</taxon>
        <taxon>Actinomycetota</taxon>
        <taxon>Actinomycetes</taxon>
        <taxon>Micrococcales</taxon>
        <taxon>Bogoriellaceae</taxon>
        <taxon>Georgenia</taxon>
    </lineage>
</organism>
<dbReference type="EMBL" id="JBHSGF010000014">
    <property type="protein sequence ID" value="MFC4556537.1"/>
    <property type="molecule type" value="Genomic_DNA"/>
</dbReference>
<keyword evidence="3" id="KW-1185">Reference proteome</keyword>
<name>A0ABV9DCS9_9MICO</name>
<dbReference type="Gene3D" id="3.60.15.10">
    <property type="entry name" value="Ribonuclease Z/Hydroxyacylglutathione hydrolase-like"/>
    <property type="match status" value="1"/>
</dbReference>
<protein>
    <submittedName>
        <fullName evidence="2">MBL fold metallo-hydrolase</fullName>
    </submittedName>
</protein>
<dbReference type="CDD" id="cd07716">
    <property type="entry name" value="RNaseZ_short-form-like_MBL-fold"/>
    <property type="match status" value="1"/>
</dbReference>
<evidence type="ECO:0000259" key="1">
    <source>
        <dbReference type="Pfam" id="PF12706"/>
    </source>
</evidence>
<dbReference type="PANTHER" id="PTHR46018">
    <property type="entry name" value="ZINC PHOSPHODIESTERASE ELAC PROTEIN 1"/>
    <property type="match status" value="1"/>
</dbReference>
<dbReference type="RefSeq" id="WP_122824668.1">
    <property type="nucleotide sequence ID" value="NZ_CP033325.1"/>
</dbReference>
<feature type="domain" description="Metallo-beta-lactamase" evidence="1">
    <location>
        <begin position="56"/>
        <end position="230"/>
    </location>
</feature>
<dbReference type="SUPFAM" id="SSF56281">
    <property type="entry name" value="Metallo-hydrolase/oxidoreductase"/>
    <property type="match status" value="1"/>
</dbReference>
<proteinExistence type="predicted"/>